<reference evidence="2" key="3">
    <citation type="journal article" date="2010" name="Genome Res.">
        <title>Population genomic sequencing of Coccidioides fungi reveals recent hybridization and transposon control.</title>
        <authorList>
            <person name="Neafsey D.E."/>
            <person name="Barker B.M."/>
            <person name="Sharpton T.J."/>
            <person name="Stajich J.E."/>
            <person name="Park D.J."/>
            <person name="Whiston E."/>
            <person name="Hung C.-Y."/>
            <person name="McMahan C."/>
            <person name="White J."/>
            <person name="Sykes S."/>
            <person name="Heiman D."/>
            <person name="Young S."/>
            <person name="Zeng Q."/>
            <person name="Abouelleil A."/>
            <person name="Aftuck L."/>
            <person name="Bessette D."/>
            <person name="Brown A."/>
            <person name="FitzGerald M."/>
            <person name="Lui A."/>
            <person name="Macdonald J.P."/>
            <person name="Priest M."/>
            <person name="Orbach M.J."/>
            <person name="Galgiani J.N."/>
            <person name="Kirkland T.N."/>
            <person name="Cole G.T."/>
            <person name="Birren B.W."/>
            <person name="Henn M.R."/>
            <person name="Taylor J.W."/>
            <person name="Rounsley S.D."/>
        </authorList>
    </citation>
    <scope>NUCLEOTIDE SEQUENCE [LARGE SCALE GENOMIC DNA]</scope>
    <source>
        <strain evidence="2">RMSCC 3488</strain>
    </source>
</reference>
<organism evidence="1 2">
    <name type="scientific">Coccidioides posadasii RMSCC 3488</name>
    <dbReference type="NCBI Taxonomy" id="454284"/>
    <lineage>
        <taxon>Eukaryota</taxon>
        <taxon>Fungi</taxon>
        <taxon>Dikarya</taxon>
        <taxon>Ascomycota</taxon>
        <taxon>Pezizomycotina</taxon>
        <taxon>Eurotiomycetes</taxon>
        <taxon>Eurotiomycetidae</taxon>
        <taxon>Onygenales</taxon>
        <taxon>Onygenaceae</taxon>
        <taxon>Coccidioides</taxon>
    </lineage>
</organism>
<dbReference type="OrthoDB" id="3259529at2759"/>
<proteinExistence type="predicted"/>
<dbReference type="EMBL" id="DS268109">
    <property type="protein sequence ID" value="KMM65930.1"/>
    <property type="molecule type" value="Genomic_DNA"/>
</dbReference>
<dbReference type="AlphaFoldDB" id="A0A0J6F9I1"/>
<reference evidence="1 2" key="1">
    <citation type="submission" date="2007-06" db="EMBL/GenBank/DDBJ databases">
        <title>The Genome Sequence of Coccidioides posadasii RMSCC_3488.</title>
        <authorList>
            <consortium name="Coccidioides Genome Resources Consortium"/>
            <consortium name="The Broad Institute Genome Sequencing Platform"/>
            <person name="Henn M.R."/>
            <person name="Sykes S."/>
            <person name="Young S."/>
            <person name="Jaffe D."/>
            <person name="Berlin A."/>
            <person name="Alvarez P."/>
            <person name="Butler J."/>
            <person name="Gnerre S."/>
            <person name="Grabherr M."/>
            <person name="Mauceli E."/>
            <person name="Brockman W."/>
            <person name="Kodira C."/>
            <person name="Alvarado L."/>
            <person name="Zeng Q."/>
            <person name="Crawford M."/>
            <person name="Antoine C."/>
            <person name="Devon K."/>
            <person name="Galgiani J."/>
            <person name="Orsborn K."/>
            <person name="Lewis M.L."/>
            <person name="Nusbaum C."/>
            <person name="Galagan J."/>
            <person name="Birren B."/>
        </authorList>
    </citation>
    <scope>NUCLEOTIDE SEQUENCE [LARGE SCALE GENOMIC DNA]</scope>
    <source>
        <strain evidence="1 2">RMSCC 3488</strain>
    </source>
</reference>
<reference evidence="2" key="2">
    <citation type="journal article" date="2009" name="Genome Res.">
        <title>Comparative genomic analyses of the human fungal pathogens Coccidioides and their relatives.</title>
        <authorList>
            <person name="Sharpton T.J."/>
            <person name="Stajich J.E."/>
            <person name="Rounsley S.D."/>
            <person name="Gardner M.J."/>
            <person name="Wortman J.R."/>
            <person name="Jordar V.S."/>
            <person name="Maiti R."/>
            <person name="Kodira C.D."/>
            <person name="Neafsey D.E."/>
            <person name="Zeng Q."/>
            <person name="Hung C.-Y."/>
            <person name="McMahan C."/>
            <person name="Muszewska A."/>
            <person name="Grynberg M."/>
            <person name="Mandel M.A."/>
            <person name="Kellner E.M."/>
            <person name="Barker B.M."/>
            <person name="Galgiani J.N."/>
            <person name="Orbach M.J."/>
            <person name="Kirkland T.N."/>
            <person name="Cole G.T."/>
            <person name="Henn M.R."/>
            <person name="Birren B.W."/>
            <person name="Taylor J.W."/>
        </authorList>
    </citation>
    <scope>NUCLEOTIDE SEQUENCE [LARGE SCALE GENOMIC DNA]</scope>
    <source>
        <strain evidence="2">RMSCC 3488</strain>
    </source>
</reference>
<gene>
    <name evidence="1" type="ORF">CPAG_02271</name>
</gene>
<sequence length="253" mass="28587">MPIKAAFAPRNIPFCIVNEAALNYYNVPVSSIKFLEICVPEHNLSAAASQIASYTDIFRRFPRPEEAHRNLYTDYKKPYPQFQAFIEGRNLGVIVFPDTFYHLDPLQDNIVQIEAYSAGRIRFSRQFDYSIGLNALASIPVPRLATLLQESAQRYLESMTSKGSRISKFDPDNITCFITTEEEAQTLHMIPGYNELSWSREQQTQLKEIKGNQPYLLPLTSSWIRAAPYLVLAGDIGCLRNYAGCTVVATGDS</sequence>
<dbReference type="VEuPathDB" id="FungiDB:CPAG_02271"/>
<accession>A0A0J6F9I1</accession>
<name>A0A0J6F9I1_COCPO</name>
<evidence type="ECO:0000313" key="1">
    <source>
        <dbReference type="EMBL" id="KMM65930.1"/>
    </source>
</evidence>
<dbReference type="Proteomes" id="UP000054567">
    <property type="component" value="Unassembled WGS sequence"/>
</dbReference>
<evidence type="ECO:0000313" key="2">
    <source>
        <dbReference type="Proteomes" id="UP000054567"/>
    </source>
</evidence>
<protein>
    <submittedName>
        <fullName evidence="1">Uncharacterized protein</fullName>
    </submittedName>
</protein>